<evidence type="ECO:0000256" key="3">
    <source>
        <dbReference type="ARBA" id="ARBA00022452"/>
    </source>
</evidence>
<evidence type="ECO:0000256" key="7">
    <source>
        <dbReference type="ARBA" id="ARBA00023136"/>
    </source>
</evidence>
<dbReference type="GO" id="GO:0015344">
    <property type="term" value="F:siderophore uptake transmembrane transporter activity"/>
    <property type="evidence" value="ECO:0007669"/>
    <property type="project" value="TreeGrafter"/>
</dbReference>
<proteinExistence type="inferred from homology"/>
<dbReference type="PROSITE" id="PS52016">
    <property type="entry name" value="TONB_DEPENDENT_REC_3"/>
    <property type="match status" value="1"/>
</dbReference>
<dbReference type="GO" id="GO:0009279">
    <property type="term" value="C:cell outer membrane"/>
    <property type="evidence" value="ECO:0007669"/>
    <property type="project" value="UniProtKB-SubCell"/>
</dbReference>
<keyword evidence="6 11" id="KW-0798">TonB box</keyword>
<dbReference type="InterPro" id="IPR036942">
    <property type="entry name" value="Beta-barrel_TonB_sf"/>
</dbReference>
<dbReference type="Gene3D" id="2.40.170.20">
    <property type="entry name" value="TonB-dependent receptor, beta-barrel domain"/>
    <property type="match status" value="1"/>
</dbReference>
<organism evidence="14 15">
    <name type="scientific">Parapedobacter pyrenivorans</name>
    <dbReference type="NCBI Taxonomy" id="1305674"/>
    <lineage>
        <taxon>Bacteria</taxon>
        <taxon>Pseudomonadati</taxon>
        <taxon>Bacteroidota</taxon>
        <taxon>Sphingobacteriia</taxon>
        <taxon>Sphingobacteriales</taxon>
        <taxon>Sphingobacteriaceae</taxon>
        <taxon>Parapedobacter</taxon>
    </lineage>
</organism>
<dbReference type="InterPro" id="IPR000531">
    <property type="entry name" value="Beta-barrel_TonB"/>
</dbReference>
<dbReference type="Gene3D" id="2.170.130.10">
    <property type="entry name" value="TonB-dependent receptor, plug domain"/>
    <property type="match status" value="1"/>
</dbReference>
<sequence length="584" mass="65595">MQLPFTKQNRNIQIIDRQQIEAMPARSINELLSHVGGVDLRQRGPFGTQADVSIDGGSFEQTLILVNGIKVLDAQTAHNSLNLPIPTDAIERIEIIRGPAARIYGINSLTGAINIVTRKPATSGISAHVYTGSGFKRDTANNDILFNGRGIQFGGTWAGRAGRHSLYGSHESGNGYRYNTAFRNNKVFYQGDVATNSTDAVSLMGGYVSNGFGANGFYAAPGDKESREVVQTVLAAIGYRSRLNDRLSLSPRVSYRYGYDDYRYFRHDLSRARSQHHTHTINTEVNATLQTGAGDIGVGLEMRNEVIQSSNIGDHSRNNYGLYTEFKTEKIKRLLLSAGAYINYNSDYGWQVFPGIDLGYELSDRWKLVGHTGMGHRIPSFTDLYIDQRPGNIGNPLLQSESAWHAEGGLKYADNRLMAHIGYFYRNMNDFIDWVRTSTNEPWQPHNFQRNRTRGFTFSGNYRIASPYERTTWMAGLSYTWLSPEFEDSQNEGFLSKYVIESLRHQATVHVHVTSGKLSVTAAARYNERISYKSYFLGDARFGYRVNPVDIYLDVQNIFDITYIEASAVPMPGRWFSLGVKYGI</sequence>
<reference evidence="14" key="2">
    <citation type="submission" date="2020-09" db="EMBL/GenBank/DDBJ databases">
        <authorList>
            <person name="Sun Q."/>
            <person name="Zhou Y."/>
        </authorList>
    </citation>
    <scope>NUCLEOTIDE SEQUENCE</scope>
    <source>
        <strain evidence="14">CGMCC 1.12195</strain>
    </source>
</reference>
<dbReference type="GO" id="GO:0044718">
    <property type="term" value="P:siderophore transmembrane transport"/>
    <property type="evidence" value="ECO:0007669"/>
    <property type="project" value="TreeGrafter"/>
</dbReference>
<gene>
    <name evidence="14" type="primary">btuB</name>
    <name evidence="14" type="ORF">GCM10007415_21310</name>
</gene>
<keyword evidence="2 10" id="KW-0813">Transport</keyword>
<dbReference type="Pfam" id="PF00593">
    <property type="entry name" value="TonB_dep_Rec_b-barrel"/>
    <property type="match status" value="1"/>
</dbReference>
<dbReference type="Pfam" id="PF07715">
    <property type="entry name" value="Plug"/>
    <property type="match status" value="1"/>
</dbReference>
<evidence type="ECO:0000256" key="1">
    <source>
        <dbReference type="ARBA" id="ARBA00004571"/>
    </source>
</evidence>
<dbReference type="InterPro" id="IPR039426">
    <property type="entry name" value="TonB-dep_rcpt-like"/>
</dbReference>
<dbReference type="EMBL" id="BMER01000001">
    <property type="protein sequence ID" value="GGG87321.1"/>
    <property type="molecule type" value="Genomic_DNA"/>
</dbReference>
<evidence type="ECO:0000259" key="13">
    <source>
        <dbReference type="Pfam" id="PF07715"/>
    </source>
</evidence>
<feature type="domain" description="TonB-dependent receptor plug" evidence="13">
    <location>
        <begin position="9"/>
        <end position="111"/>
    </location>
</feature>
<evidence type="ECO:0000256" key="2">
    <source>
        <dbReference type="ARBA" id="ARBA00022448"/>
    </source>
</evidence>
<comment type="similarity">
    <text evidence="10 11">Belongs to the TonB-dependent receptor family.</text>
</comment>
<dbReference type="InterPro" id="IPR012910">
    <property type="entry name" value="Plug_dom"/>
</dbReference>
<comment type="subcellular location">
    <subcellularLocation>
        <location evidence="1 10">Cell outer membrane</location>
        <topology evidence="1 10">Multi-pass membrane protein</topology>
    </subcellularLocation>
</comment>
<dbReference type="PANTHER" id="PTHR30069">
    <property type="entry name" value="TONB-DEPENDENT OUTER MEMBRANE RECEPTOR"/>
    <property type="match status" value="1"/>
</dbReference>
<keyword evidence="15" id="KW-1185">Reference proteome</keyword>
<name>A0A917M978_9SPHI</name>
<dbReference type="InterPro" id="IPR037066">
    <property type="entry name" value="Plug_dom_sf"/>
</dbReference>
<comment type="caution">
    <text evidence="14">The sequence shown here is derived from an EMBL/GenBank/DDBJ whole genome shotgun (WGS) entry which is preliminary data.</text>
</comment>
<dbReference type="PANTHER" id="PTHR30069:SF29">
    <property type="entry name" value="HEMOGLOBIN AND HEMOGLOBIN-HAPTOGLOBIN-BINDING PROTEIN 1-RELATED"/>
    <property type="match status" value="1"/>
</dbReference>
<keyword evidence="3 10" id="KW-1134">Transmembrane beta strand</keyword>
<evidence type="ECO:0000256" key="4">
    <source>
        <dbReference type="ARBA" id="ARBA00022692"/>
    </source>
</evidence>
<keyword evidence="8 14" id="KW-0675">Receptor</keyword>
<evidence type="ECO:0000256" key="6">
    <source>
        <dbReference type="ARBA" id="ARBA00023077"/>
    </source>
</evidence>
<accession>A0A917M978</accession>
<reference evidence="14" key="1">
    <citation type="journal article" date="2014" name="Int. J. Syst. Evol. Microbiol.">
        <title>Complete genome sequence of Corynebacterium casei LMG S-19264T (=DSM 44701T), isolated from a smear-ripened cheese.</title>
        <authorList>
            <consortium name="US DOE Joint Genome Institute (JGI-PGF)"/>
            <person name="Walter F."/>
            <person name="Albersmeier A."/>
            <person name="Kalinowski J."/>
            <person name="Ruckert C."/>
        </authorList>
    </citation>
    <scope>NUCLEOTIDE SEQUENCE</scope>
    <source>
        <strain evidence="14">CGMCC 1.12195</strain>
    </source>
</reference>
<evidence type="ECO:0000256" key="5">
    <source>
        <dbReference type="ARBA" id="ARBA00022729"/>
    </source>
</evidence>
<keyword evidence="7 10" id="KW-0472">Membrane</keyword>
<protein>
    <submittedName>
        <fullName evidence="14">TonB-dependent vitamin B12 receptor</fullName>
    </submittedName>
</protein>
<evidence type="ECO:0000256" key="10">
    <source>
        <dbReference type="PROSITE-ProRule" id="PRU01360"/>
    </source>
</evidence>
<evidence type="ECO:0000313" key="15">
    <source>
        <dbReference type="Proteomes" id="UP000660862"/>
    </source>
</evidence>
<evidence type="ECO:0000256" key="9">
    <source>
        <dbReference type="ARBA" id="ARBA00023237"/>
    </source>
</evidence>
<dbReference type="Proteomes" id="UP000660862">
    <property type="component" value="Unassembled WGS sequence"/>
</dbReference>
<evidence type="ECO:0000313" key="14">
    <source>
        <dbReference type="EMBL" id="GGG87321.1"/>
    </source>
</evidence>
<feature type="domain" description="TonB-dependent receptor-like beta-barrel" evidence="12">
    <location>
        <begin position="177"/>
        <end position="558"/>
    </location>
</feature>
<dbReference type="AlphaFoldDB" id="A0A917M978"/>
<keyword evidence="9 10" id="KW-0998">Cell outer membrane</keyword>
<evidence type="ECO:0000256" key="8">
    <source>
        <dbReference type="ARBA" id="ARBA00023170"/>
    </source>
</evidence>
<keyword evidence="4 10" id="KW-0812">Transmembrane</keyword>
<evidence type="ECO:0000256" key="11">
    <source>
        <dbReference type="RuleBase" id="RU003357"/>
    </source>
</evidence>
<dbReference type="SUPFAM" id="SSF56935">
    <property type="entry name" value="Porins"/>
    <property type="match status" value="1"/>
</dbReference>
<evidence type="ECO:0000259" key="12">
    <source>
        <dbReference type="Pfam" id="PF00593"/>
    </source>
</evidence>
<keyword evidence="5" id="KW-0732">Signal</keyword>